<protein>
    <recommendedName>
        <fullName evidence="2">VWFA domain-containing protein</fullName>
    </recommendedName>
</protein>
<dbReference type="SUPFAM" id="SSF53300">
    <property type="entry name" value="vWA-like"/>
    <property type="match status" value="1"/>
</dbReference>
<evidence type="ECO:0008006" key="2">
    <source>
        <dbReference type="Google" id="ProtNLM"/>
    </source>
</evidence>
<sequence length="252" mass="28705">MGTNERFEKLVKQYELKVDVANQLDMVLSSCKVVLVCDDSGSMNNVIAEDLGAAKKSTRWLELKKLAAKLIEFVTAINAEGLDIYFLNRGKLPGVTSASGLQDVFAENPYGNTPLLRTLKEVYYENVSILGDRQLLIIVITDGLPSDCRKLELFYTLADMTSMGNVHVSFAECTDVEEDMAYLDEWDNKIKNFDNTDDYREELRRVRNCQGPNFKFDYTDYVIKILLATFVKWYFNLDQPQYQSVSGCCTIL</sequence>
<organism evidence="1">
    <name type="scientific">Hyperionvirus sp</name>
    <dbReference type="NCBI Taxonomy" id="2487770"/>
    <lineage>
        <taxon>Viruses</taxon>
        <taxon>Varidnaviria</taxon>
        <taxon>Bamfordvirae</taxon>
        <taxon>Nucleocytoviricota</taxon>
        <taxon>Megaviricetes</taxon>
        <taxon>Imitervirales</taxon>
        <taxon>Mimiviridae</taxon>
        <taxon>Klosneuvirinae</taxon>
    </lineage>
</organism>
<accession>A0A3G5A9J5</accession>
<dbReference type="PANTHER" id="PTHR34706">
    <property type="entry name" value="SLR1338 PROTEIN"/>
    <property type="match status" value="1"/>
</dbReference>
<dbReference type="InterPro" id="IPR036465">
    <property type="entry name" value="vWFA_dom_sf"/>
</dbReference>
<evidence type="ECO:0000313" key="1">
    <source>
        <dbReference type="EMBL" id="AYV83946.1"/>
    </source>
</evidence>
<gene>
    <name evidence="1" type="ORF">Hyperionvirus14_35</name>
</gene>
<dbReference type="EMBL" id="MK072396">
    <property type="protein sequence ID" value="AYV83946.1"/>
    <property type="molecule type" value="Genomic_DNA"/>
</dbReference>
<dbReference type="PANTHER" id="PTHR34706:SF1">
    <property type="entry name" value="VWFA DOMAIN-CONTAINING PROTEIN"/>
    <property type="match status" value="1"/>
</dbReference>
<name>A0A3G5A9J5_9VIRU</name>
<reference evidence="1" key="1">
    <citation type="submission" date="2018-10" db="EMBL/GenBank/DDBJ databases">
        <title>Hidden diversity of soil giant viruses.</title>
        <authorList>
            <person name="Schulz F."/>
            <person name="Alteio L."/>
            <person name="Goudeau D."/>
            <person name="Ryan E.M."/>
            <person name="Malmstrom R.R."/>
            <person name="Blanchard J."/>
            <person name="Woyke T."/>
        </authorList>
    </citation>
    <scope>NUCLEOTIDE SEQUENCE</scope>
    <source>
        <strain evidence="1">HYV1</strain>
    </source>
</reference>
<proteinExistence type="predicted"/>